<dbReference type="PANTHER" id="PTHR33673:SF38">
    <property type="entry name" value="CHROMODOMAIN-HELICASE-DNA-BINDING PROTEIN 7-LIKE"/>
    <property type="match status" value="1"/>
</dbReference>
<protein>
    <submittedName>
        <fullName evidence="2">Serine-rich protein C215.13-like protein</fullName>
    </submittedName>
</protein>
<organism evidence="2 3">
    <name type="scientific">Cucumis melo var. makuwa</name>
    <name type="common">Oriental melon</name>
    <dbReference type="NCBI Taxonomy" id="1194695"/>
    <lineage>
        <taxon>Eukaryota</taxon>
        <taxon>Viridiplantae</taxon>
        <taxon>Streptophyta</taxon>
        <taxon>Embryophyta</taxon>
        <taxon>Tracheophyta</taxon>
        <taxon>Spermatophyta</taxon>
        <taxon>Magnoliopsida</taxon>
        <taxon>eudicotyledons</taxon>
        <taxon>Gunneridae</taxon>
        <taxon>Pentapetalae</taxon>
        <taxon>rosids</taxon>
        <taxon>fabids</taxon>
        <taxon>Cucurbitales</taxon>
        <taxon>Cucurbitaceae</taxon>
        <taxon>Benincaseae</taxon>
        <taxon>Cucumis</taxon>
    </lineage>
</organism>
<dbReference type="OrthoDB" id="1707722at2759"/>
<sequence length="551" mass="59776">MNFSSSTTWDSDIFDVWSVRHRQNTGWDNYYFCTSWEMGEETFRLCSYGVTGSKNLELVTNMIKSCKGLRCLDMFIPINVLAYYRRQKIEDIESITHSISSTGGVDLSISSNKLASSSSSASDSSSESSFELIVTGLDGSIGVTSDSLEKDELHAVGSDSEFVFISSDDVGTHSPMADPPCTAKIPSQSLSRSSSSASESSLHGHVIELPKPEKYEDTNGMEPDLKKTPSGLEHGETNNVESRKSIQTCSSTSSSSSSESESKPELQKGGDVADNLLSKNPSSPSVEKDNRLVTDFSDDDVPVSNEQSAATPTHRVDSSSGSETPTQYPPTQMMDRVDDPTSPAYRIPSRVFSRTKSTAPMEWSVASNESLFSIQMGNMSFTREQLCWLGKSGELCRPGESTIDMSQHLAMKTSDCGLKSKSPNGDLAATEARAAETMREVIRENSENQRKESSTLTESSSQSASISHQSEGSTKSFQFPILTGEGGKSISLKGGDPEKAKQEGKPESPEAPSNPQTPKETTKSDESPKATTNNTGQKRWFSCFSCCPFCS</sequence>
<feature type="region of interest" description="Disordered" evidence="1">
    <location>
        <begin position="444"/>
        <end position="536"/>
    </location>
</feature>
<evidence type="ECO:0000313" key="3">
    <source>
        <dbReference type="Proteomes" id="UP000321393"/>
    </source>
</evidence>
<name>A0A5A7UV09_CUCMM</name>
<feature type="compositionally biased region" description="Low complexity" evidence="1">
    <location>
        <begin position="454"/>
        <end position="473"/>
    </location>
</feature>
<evidence type="ECO:0000313" key="2">
    <source>
        <dbReference type="EMBL" id="KAA0057996.1"/>
    </source>
</evidence>
<gene>
    <name evidence="2" type="ORF">E6C27_scaffold274G003000</name>
</gene>
<feature type="compositionally biased region" description="Low complexity" evidence="1">
    <location>
        <begin position="250"/>
        <end position="259"/>
    </location>
</feature>
<feature type="region of interest" description="Disordered" evidence="1">
    <location>
        <begin position="169"/>
        <end position="343"/>
    </location>
</feature>
<evidence type="ECO:0000256" key="1">
    <source>
        <dbReference type="SAM" id="MobiDB-lite"/>
    </source>
</evidence>
<feature type="compositionally biased region" description="Polar residues" evidence="1">
    <location>
        <begin position="318"/>
        <end position="330"/>
    </location>
</feature>
<feature type="compositionally biased region" description="Low complexity" evidence="1">
    <location>
        <begin position="187"/>
        <end position="201"/>
    </location>
</feature>
<dbReference type="PANTHER" id="PTHR33673">
    <property type="entry name" value="SUPPRESSOR SRP40-LIKE PROTEIN"/>
    <property type="match status" value="1"/>
</dbReference>
<reference evidence="2 3" key="1">
    <citation type="submission" date="2019-08" db="EMBL/GenBank/DDBJ databases">
        <title>Draft genome sequences of two oriental melons (Cucumis melo L. var makuwa).</title>
        <authorList>
            <person name="Kwon S.-Y."/>
        </authorList>
    </citation>
    <scope>NUCLEOTIDE SEQUENCE [LARGE SCALE GENOMIC DNA]</scope>
    <source>
        <strain evidence="3">cv. SW 3</strain>
        <tissue evidence="2">Leaf</tissue>
    </source>
</reference>
<dbReference type="EMBL" id="SSTE01006842">
    <property type="protein sequence ID" value="KAA0057996.1"/>
    <property type="molecule type" value="Genomic_DNA"/>
</dbReference>
<feature type="compositionally biased region" description="Basic and acidic residues" evidence="1">
    <location>
        <begin position="205"/>
        <end position="244"/>
    </location>
</feature>
<accession>A0A5A7UV09</accession>
<feature type="compositionally biased region" description="Basic and acidic residues" evidence="1">
    <location>
        <begin position="444"/>
        <end position="453"/>
    </location>
</feature>
<comment type="caution">
    <text evidence="2">The sequence shown here is derived from an EMBL/GenBank/DDBJ whole genome shotgun (WGS) entry which is preliminary data.</text>
</comment>
<proteinExistence type="predicted"/>
<feature type="compositionally biased region" description="Basic and acidic residues" evidence="1">
    <location>
        <begin position="495"/>
        <end position="508"/>
    </location>
</feature>
<dbReference type="STRING" id="1194695.A0A5A7UV09"/>
<dbReference type="Proteomes" id="UP000321393">
    <property type="component" value="Unassembled WGS sequence"/>
</dbReference>
<dbReference type="AlphaFoldDB" id="A0A5A7UV09"/>